<evidence type="ECO:0000259" key="4">
    <source>
        <dbReference type="SMART" id="SM00797"/>
    </source>
</evidence>
<evidence type="ECO:0000256" key="1">
    <source>
        <dbReference type="ARBA" id="ARBA00022741"/>
    </source>
</evidence>
<protein>
    <submittedName>
        <fullName evidence="5">Biotin-dependent carboxyltransferase</fullName>
    </submittedName>
</protein>
<dbReference type="InterPro" id="IPR052708">
    <property type="entry name" value="PxpC"/>
</dbReference>
<evidence type="ECO:0000256" key="2">
    <source>
        <dbReference type="ARBA" id="ARBA00022801"/>
    </source>
</evidence>
<dbReference type="GO" id="GO:0005524">
    <property type="term" value="F:ATP binding"/>
    <property type="evidence" value="ECO:0007669"/>
    <property type="project" value="UniProtKB-KW"/>
</dbReference>
<feature type="domain" description="Carboxyltransferase" evidence="4">
    <location>
        <begin position="33"/>
        <end position="323"/>
    </location>
</feature>
<dbReference type="InterPro" id="IPR003778">
    <property type="entry name" value="CT_A_B"/>
</dbReference>
<dbReference type="PANTHER" id="PTHR43309:SF3">
    <property type="entry name" value="5-OXOPROLINASE SUBUNIT C"/>
    <property type="match status" value="1"/>
</dbReference>
<dbReference type="Proteomes" id="UP000595374">
    <property type="component" value="Chromosome"/>
</dbReference>
<evidence type="ECO:0000313" key="5">
    <source>
        <dbReference type="EMBL" id="QQB15249.1"/>
    </source>
</evidence>
<dbReference type="Gene3D" id="2.40.100.10">
    <property type="entry name" value="Cyclophilin-like"/>
    <property type="match status" value="1"/>
</dbReference>
<keyword evidence="3" id="KW-0067">ATP-binding</keyword>
<organism evidence="5 6">
    <name type="scientific">Brevibacterium casei</name>
    <dbReference type="NCBI Taxonomy" id="33889"/>
    <lineage>
        <taxon>Bacteria</taxon>
        <taxon>Bacillati</taxon>
        <taxon>Actinomycetota</taxon>
        <taxon>Actinomycetes</taxon>
        <taxon>Micrococcales</taxon>
        <taxon>Brevibacteriaceae</taxon>
        <taxon>Brevibacterium</taxon>
    </lineage>
</organism>
<dbReference type="SUPFAM" id="SSF50891">
    <property type="entry name" value="Cyclophilin-like"/>
    <property type="match status" value="1"/>
</dbReference>
<evidence type="ECO:0000256" key="3">
    <source>
        <dbReference type="ARBA" id="ARBA00022840"/>
    </source>
</evidence>
<dbReference type="InterPro" id="IPR029000">
    <property type="entry name" value="Cyclophilin-like_dom_sf"/>
</dbReference>
<dbReference type="GO" id="GO:0016787">
    <property type="term" value="F:hydrolase activity"/>
    <property type="evidence" value="ECO:0007669"/>
    <property type="project" value="UniProtKB-KW"/>
</dbReference>
<dbReference type="PANTHER" id="PTHR43309">
    <property type="entry name" value="5-OXOPROLINASE SUBUNIT C"/>
    <property type="match status" value="1"/>
</dbReference>
<gene>
    <name evidence="5" type="ORF">I6H47_04660</name>
</gene>
<name>A0A7T4A0W4_9MICO</name>
<dbReference type="EMBL" id="CP065989">
    <property type="protein sequence ID" value="QQB15249.1"/>
    <property type="molecule type" value="Genomic_DNA"/>
</dbReference>
<evidence type="ECO:0000313" key="6">
    <source>
        <dbReference type="Proteomes" id="UP000595374"/>
    </source>
</evidence>
<dbReference type="SMART" id="SM00797">
    <property type="entry name" value="AHS2"/>
    <property type="match status" value="1"/>
</dbReference>
<keyword evidence="5" id="KW-0808">Transferase</keyword>
<reference evidence="5 6" key="1">
    <citation type="submission" date="2020-12" db="EMBL/GenBank/DDBJ databases">
        <title>FDA dAtabase for Regulatory Grade micrObial Sequences (FDA-ARGOS): Supporting development and validation of Infectious Disease Dx tests.</title>
        <authorList>
            <person name="Sproer C."/>
            <person name="Gronow S."/>
            <person name="Severitt S."/>
            <person name="Schroder I."/>
            <person name="Tallon L."/>
            <person name="Sadzewicz L."/>
            <person name="Zhao X."/>
            <person name="Boylan J."/>
            <person name="Ott S."/>
            <person name="Bowen H."/>
            <person name="Vavikolanu K."/>
            <person name="Mehta A."/>
            <person name="Aluvathingal J."/>
            <person name="Nadendla S."/>
            <person name="Lowell S."/>
            <person name="Myers T."/>
            <person name="Yan Y."/>
            <person name="Sichtig H."/>
        </authorList>
    </citation>
    <scope>NUCLEOTIDE SEQUENCE [LARGE SCALE GENOMIC DNA]</scope>
    <source>
        <strain evidence="5 6">FDAARGOS_990</strain>
    </source>
</reference>
<proteinExistence type="predicted"/>
<sequence>MSATTPSDRATFEVLTPGLSTTVQDRGRFGYYNVGLPQGGSLDNYSSQAANMLVGNSPDEAVLECTYMGANLRFDSAATIAVTGGDIDVTVSGEPAPTWQTVEVPAGGTVEFGMLRSGARFYIAVHGGVDVPVVLGSRSTYPLGQMGGFNGRKLEAGDVLPIGAGSGEAPNRTVVDEAARPSFAKQQDVRILMGLYDFRLTETGKRNLVEGEWELTPVADRAGLRYKGPGVEWVEREQPFGAGSDPSNIVDAGYAVGSIQIPGGTQPIVLHRDAVSGGGYAMVATVISADMDLVARATPGTKTRFVEVTMEEALAARREYKDAVAALWE</sequence>
<dbReference type="AlphaFoldDB" id="A0A7T4A0W4"/>
<dbReference type="NCBIfam" id="TIGR00724">
    <property type="entry name" value="urea_amlyse_rel"/>
    <property type="match status" value="1"/>
</dbReference>
<accession>A0A7T4A0W4</accession>
<keyword evidence="1" id="KW-0547">Nucleotide-binding</keyword>
<dbReference type="RefSeq" id="WP_198500270.1">
    <property type="nucleotide sequence ID" value="NZ_CP065989.1"/>
</dbReference>
<dbReference type="GO" id="GO:0016740">
    <property type="term" value="F:transferase activity"/>
    <property type="evidence" value="ECO:0007669"/>
    <property type="project" value="UniProtKB-KW"/>
</dbReference>
<dbReference type="Pfam" id="PF02626">
    <property type="entry name" value="CT_A_B"/>
    <property type="match status" value="1"/>
</dbReference>
<keyword evidence="2" id="KW-0378">Hydrolase</keyword>